<sequence length="207" mass="22335">MDINVQHYLNRTADEQVKHFDQLTTPAAVADTEAMVAALQPLADAVVDAVNQGELIRATLTLQGTEPTLISFETGIINLPLANAKKVGGFFEADEIVPVNVYLVTENKFLNASGLRIDELATTDDFVAKAVAYTQLAATTAVEQVAHITEEAAKPAPVVKEVPANKAKTTKKTTRRTTAKKTTTKRKTTAKKSTTTRKRTTAKKAAK</sequence>
<gene>
    <name evidence="2" type="ORF">PQ472_11345</name>
</gene>
<protein>
    <submittedName>
        <fullName evidence="2">Uncharacterized protein</fullName>
    </submittedName>
</protein>
<dbReference type="EMBL" id="CP117884">
    <property type="protein sequence ID" value="WDF82472.1"/>
    <property type="molecule type" value="Genomic_DNA"/>
</dbReference>
<name>A0ABY7WQJ8_9LACO</name>
<accession>A0ABY7WQJ8</accession>
<reference evidence="2 3" key="1">
    <citation type="submission" date="2023-02" db="EMBL/GenBank/DDBJ databases">
        <title>Genome sequence of Lacticaseibacillus sp. KACC 23028.</title>
        <authorList>
            <person name="Kim S."/>
            <person name="Heo J."/>
            <person name="Kwon S.-W."/>
        </authorList>
    </citation>
    <scope>NUCLEOTIDE SEQUENCE [LARGE SCALE GENOMIC DNA]</scope>
    <source>
        <strain evidence="2 3">KACC 23028</strain>
    </source>
</reference>
<feature type="region of interest" description="Disordered" evidence="1">
    <location>
        <begin position="156"/>
        <end position="207"/>
    </location>
</feature>
<dbReference type="RefSeq" id="WP_274259952.1">
    <property type="nucleotide sequence ID" value="NZ_CP117884.1"/>
</dbReference>
<evidence type="ECO:0000313" key="3">
    <source>
        <dbReference type="Proteomes" id="UP001220377"/>
    </source>
</evidence>
<feature type="compositionally biased region" description="Basic residues" evidence="1">
    <location>
        <begin position="168"/>
        <end position="207"/>
    </location>
</feature>
<keyword evidence="3" id="KW-1185">Reference proteome</keyword>
<evidence type="ECO:0000256" key="1">
    <source>
        <dbReference type="SAM" id="MobiDB-lite"/>
    </source>
</evidence>
<organism evidence="2 3">
    <name type="scientific">Lacticaseibacillus pabuli</name>
    <dbReference type="NCBI Taxonomy" id="3025672"/>
    <lineage>
        <taxon>Bacteria</taxon>
        <taxon>Bacillati</taxon>
        <taxon>Bacillota</taxon>
        <taxon>Bacilli</taxon>
        <taxon>Lactobacillales</taxon>
        <taxon>Lactobacillaceae</taxon>
        <taxon>Lacticaseibacillus</taxon>
    </lineage>
</organism>
<evidence type="ECO:0000313" key="2">
    <source>
        <dbReference type="EMBL" id="WDF82472.1"/>
    </source>
</evidence>
<dbReference type="Proteomes" id="UP001220377">
    <property type="component" value="Chromosome"/>
</dbReference>
<proteinExistence type="predicted"/>